<dbReference type="AlphaFoldDB" id="B7P124"/>
<dbReference type="PaxDb" id="6945-B7P124"/>
<sequence length="55" mass="6038">MGEFASDSLGAQELENAIGIIDRKLNEMRDGFSRGLSFGKDDFSVETLDPLSKQT</sequence>
<dbReference type="VEuPathDB" id="VectorBase:ISCI024028"/>
<dbReference type="STRING" id="6945.B7P124"/>
<accession>B7P124</accession>
<dbReference type="EMBL" id="DS614311">
    <property type="protein sequence ID" value="EEC00296.1"/>
    <property type="molecule type" value="Genomic_DNA"/>
</dbReference>
<dbReference type="EMBL" id="ABJB010710724">
    <property type="status" value="NOT_ANNOTATED_CDS"/>
    <property type="molecule type" value="Genomic_DNA"/>
</dbReference>
<keyword evidence="3" id="KW-1185">Reference proteome</keyword>
<dbReference type="Proteomes" id="UP000001555">
    <property type="component" value="Unassembled WGS sequence"/>
</dbReference>
<name>B7P124_IXOSC</name>
<reference evidence="2" key="2">
    <citation type="submission" date="2020-05" db="UniProtKB">
        <authorList>
            <consortium name="EnsemblMetazoa"/>
        </authorList>
    </citation>
    <scope>IDENTIFICATION</scope>
    <source>
        <strain evidence="2">wikel</strain>
    </source>
</reference>
<dbReference type="VEuPathDB" id="VectorBase:ISCW024028"/>
<evidence type="ECO:0000313" key="2">
    <source>
        <dbReference type="EnsemblMetazoa" id="ISCW024028-PA"/>
    </source>
</evidence>
<evidence type="ECO:0000313" key="1">
    <source>
        <dbReference type="EMBL" id="EEC00296.1"/>
    </source>
</evidence>
<protein>
    <submittedName>
        <fullName evidence="1 2">Uncharacterized protein</fullName>
    </submittedName>
</protein>
<organism>
    <name type="scientific">Ixodes scapularis</name>
    <name type="common">Black-legged tick</name>
    <name type="synonym">Deer tick</name>
    <dbReference type="NCBI Taxonomy" id="6945"/>
    <lineage>
        <taxon>Eukaryota</taxon>
        <taxon>Metazoa</taxon>
        <taxon>Ecdysozoa</taxon>
        <taxon>Arthropoda</taxon>
        <taxon>Chelicerata</taxon>
        <taxon>Arachnida</taxon>
        <taxon>Acari</taxon>
        <taxon>Parasitiformes</taxon>
        <taxon>Ixodida</taxon>
        <taxon>Ixodoidea</taxon>
        <taxon>Ixodidae</taxon>
        <taxon>Ixodinae</taxon>
        <taxon>Ixodes</taxon>
    </lineage>
</organism>
<dbReference type="InParanoid" id="B7P124"/>
<dbReference type="VEuPathDB" id="VectorBase:ISCP_029239"/>
<dbReference type="EnsemblMetazoa" id="ISCW024028-RA">
    <property type="protein sequence ID" value="ISCW024028-PA"/>
    <property type="gene ID" value="ISCW024028"/>
</dbReference>
<dbReference type="OrthoDB" id="10057585at2759"/>
<dbReference type="HOGENOM" id="CLU_3034661_0_0_1"/>
<gene>
    <name evidence="1" type="ORF">IscW_ISCW024028</name>
</gene>
<evidence type="ECO:0000313" key="3">
    <source>
        <dbReference type="Proteomes" id="UP000001555"/>
    </source>
</evidence>
<proteinExistence type="predicted"/>
<reference evidence="1 3" key="1">
    <citation type="submission" date="2008-03" db="EMBL/GenBank/DDBJ databases">
        <title>Annotation of Ixodes scapularis.</title>
        <authorList>
            <consortium name="Ixodes scapularis Genome Project Consortium"/>
            <person name="Caler E."/>
            <person name="Hannick L.I."/>
            <person name="Bidwell S."/>
            <person name="Joardar V."/>
            <person name="Thiagarajan M."/>
            <person name="Amedeo P."/>
            <person name="Galinsky K.J."/>
            <person name="Schobel S."/>
            <person name="Inman J."/>
            <person name="Hostetler J."/>
            <person name="Miller J."/>
            <person name="Hammond M."/>
            <person name="Megy K."/>
            <person name="Lawson D."/>
            <person name="Kodira C."/>
            <person name="Sutton G."/>
            <person name="Meyer J."/>
            <person name="Hill C.A."/>
            <person name="Birren B."/>
            <person name="Nene V."/>
            <person name="Collins F."/>
            <person name="Alarcon-Chaidez F."/>
            <person name="Wikel S."/>
            <person name="Strausberg R."/>
        </authorList>
    </citation>
    <scope>NUCLEOTIDE SEQUENCE [LARGE SCALE GENOMIC DNA]</scope>
    <source>
        <strain evidence="3">Wikel</strain>
        <strain evidence="1">Wikel colony</strain>
    </source>
</reference>